<dbReference type="STRING" id="1209072.GCA_000766945_01562"/>
<dbReference type="InterPro" id="IPR027417">
    <property type="entry name" value="P-loop_NTPase"/>
</dbReference>
<dbReference type="AlphaFoldDB" id="A0A266QAT8"/>
<feature type="domain" description="ABC transporter" evidence="6">
    <location>
        <begin position="2"/>
        <end position="251"/>
    </location>
</feature>
<keyword evidence="3" id="KW-0536">Nodulation</keyword>
<evidence type="ECO:0000313" key="7">
    <source>
        <dbReference type="EMBL" id="OZY86994.1"/>
    </source>
</evidence>
<protein>
    <submittedName>
        <fullName evidence="7">ABC transporter ATP-binding protein</fullName>
    </submittedName>
</protein>
<comment type="caution">
    <text evidence="7">The sequence shown here is derived from an EMBL/GenBank/DDBJ whole genome shotgun (WGS) entry which is preliminary data.</text>
</comment>
<evidence type="ECO:0000256" key="5">
    <source>
        <dbReference type="ARBA" id="ARBA00022840"/>
    </source>
</evidence>
<keyword evidence="2" id="KW-0813">Transport</keyword>
<evidence type="ECO:0000256" key="2">
    <source>
        <dbReference type="ARBA" id="ARBA00022448"/>
    </source>
</evidence>
<evidence type="ECO:0000256" key="1">
    <source>
        <dbReference type="ARBA" id="ARBA00005417"/>
    </source>
</evidence>
<dbReference type="Gene3D" id="3.40.50.300">
    <property type="entry name" value="P-loop containing nucleotide triphosphate hydrolases"/>
    <property type="match status" value="1"/>
</dbReference>
<comment type="similarity">
    <text evidence="1">Belongs to the ABC transporter superfamily.</text>
</comment>
<dbReference type="SUPFAM" id="SSF52540">
    <property type="entry name" value="P-loop containing nucleoside triphosphate hydrolases"/>
    <property type="match status" value="1"/>
</dbReference>
<dbReference type="GO" id="GO:0016887">
    <property type="term" value="F:ATP hydrolysis activity"/>
    <property type="evidence" value="ECO:0007669"/>
    <property type="project" value="InterPro"/>
</dbReference>
<dbReference type="PANTHER" id="PTHR42711:SF5">
    <property type="entry name" value="ABC TRANSPORTER ATP-BINDING PROTEIN NATA"/>
    <property type="match status" value="1"/>
</dbReference>
<reference evidence="8" key="1">
    <citation type="submission" date="2017-05" db="EMBL/GenBank/DDBJ databases">
        <authorList>
            <person name="Barney B.M."/>
        </authorList>
    </citation>
    <scope>NUCLEOTIDE SEQUENCE [LARGE SCALE GENOMIC DNA]</scope>
    <source>
        <strain evidence="8">PSBB022</strain>
    </source>
</reference>
<evidence type="ECO:0000259" key="6">
    <source>
        <dbReference type="PROSITE" id="PS50893"/>
    </source>
</evidence>
<proteinExistence type="inferred from homology"/>
<dbReference type="Pfam" id="PF00005">
    <property type="entry name" value="ABC_tran"/>
    <property type="match status" value="1"/>
</dbReference>
<dbReference type="InterPro" id="IPR003439">
    <property type="entry name" value="ABC_transporter-like_ATP-bd"/>
</dbReference>
<sequence>MIRVEHLTKVFYPKKQKNIQQTGATNGAGANAITALNDVSFTLNDGEITGLLGLNGAGKSTLMRLVYGLLQPTSGDVWVNEHQLSVAPNAARQQLGVLPDDTGLYKRLSARENIRYFGELQGLSGAALENATEQLIQWLGMEAIADRRAEGFSLGERMKTALARAIVHQPQHILLDEPTNGLDVITTRSVRRLLHELKAQGRCVIFSSHLMHEVSGLCDRILVIHHGRILADGNLESIMAAGAATNLEDAFVNLVQATSKESICE</sequence>
<keyword evidence="8" id="KW-1185">Reference proteome</keyword>
<evidence type="ECO:0000256" key="3">
    <source>
        <dbReference type="ARBA" id="ARBA00022458"/>
    </source>
</evidence>
<dbReference type="Proteomes" id="UP000216101">
    <property type="component" value="Unassembled WGS sequence"/>
</dbReference>
<keyword evidence="4" id="KW-0547">Nucleotide-binding</keyword>
<dbReference type="InterPro" id="IPR003593">
    <property type="entry name" value="AAA+_ATPase"/>
</dbReference>
<dbReference type="InterPro" id="IPR050763">
    <property type="entry name" value="ABC_transporter_ATP-binding"/>
</dbReference>
<dbReference type="RefSeq" id="WP_094984511.1">
    <property type="nucleotide sequence ID" value="NZ_NHNI01000001.1"/>
</dbReference>
<dbReference type="SMART" id="SM00382">
    <property type="entry name" value="AAA"/>
    <property type="match status" value="1"/>
</dbReference>
<evidence type="ECO:0000313" key="8">
    <source>
        <dbReference type="Proteomes" id="UP000216101"/>
    </source>
</evidence>
<evidence type="ECO:0000256" key="4">
    <source>
        <dbReference type="ARBA" id="ARBA00022741"/>
    </source>
</evidence>
<keyword evidence="5 7" id="KW-0067">ATP-binding</keyword>
<name>A0A266QAT8_9GAMM</name>
<accession>A0A266QAT8</accession>
<dbReference type="PROSITE" id="PS50893">
    <property type="entry name" value="ABC_TRANSPORTER_2"/>
    <property type="match status" value="1"/>
</dbReference>
<gene>
    <name evidence="7" type="ORF">CBP51_08385</name>
</gene>
<dbReference type="EMBL" id="NHNI01000001">
    <property type="protein sequence ID" value="OZY86994.1"/>
    <property type="molecule type" value="Genomic_DNA"/>
</dbReference>
<dbReference type="GO" id="GO:0005524">
    <property type="term" value="F:ATP binding"/>
    <property type="evidence" value="ECO:0007669"/>
    <property type="project" value="UniProtKB-KW"/>
</dbReference>
<dbReference type="PANTHER" id="PTHR42711">
    <property type="entry name" value="ABC TRANSPORTER ATP-BINDING PROTEIN"/>
    <property type="match status" value="1"/>
</dbReference>
<organism evidence="7 8">
    <name type="scientific">Cellvibrio mixtus</name>
    <dbReference type="NCBI Taxonomy" id="39650"/>
    <lineage>
        <taxon>Bacteria</taxon>
        <taxon>Pseudomonadati</taxon>
        <taxon>Pseudomonadota</taxon>
        <taxon>Gammaproteobacteria</taxon>
        <taxon>Cellvibrionales</taxon>
        <taxon>Cellvibrionaceae</taxon>
        <taxon>Cellvibrio</taxon>
    </lineage>
</organism>